<evidence type="ECO:0000256" key="3">
    <source>
        <dbReference type="ARBA" id="ARBA00022729"/>
    </source>
</evidence>
<keyword evidence="10" id="KW-1185">Reference proteome</keyword>
<comment type="similarity">
    <text evidence="2">Belongs to the SusD family.</text>
</comment>
<keyword evidence="3" id="KW-0732">Signal</keyword>
<proteinExistence type="inferred from homology"/>
<gene>
    <name evidence="9" type="ORF">GCM10022218_18580</name>
</gene>
<evidence type="ECO:0000259" key="8">
    <source>
        <dbReference type="Pfam" id="PF14322"/>
    </source>
</evidence>
<sequence length="515" mass="58697">MEALLKNTSMKKRYLLPLVLFALSSCSKDFLNQKDPNAIQIQDYFKSENDVLLAVNGLYQTLRSGSTIGEGSTLYNEERSDNTGRNDNQSNAGEPFQFNDFSLLPSNTYLKTHWAAMFAGISRCNVILTHIDEVSFSSEGLKQRYMAETKFVRALLLFHMVRKFGDIPMSTVQVTSKEQANELAFRQKESVIYQQIIRDLTDALSSDLPNTQMEYAVGRTSKAAVNAILGQVYLTLGATQASGSAENFAKAEQYLSASYGMRTFGQLKEIPYAQVFDVGMKMQCKELVFQIQYLQGDQNYSSSIARNYQAKGEFINSQNKATGVGEVVKLDLIKDYEEGDLRKDFSVKFAKDPQVNDWFVTKFRDNSVKASSAGWGGNDWILIRYADVMLLLAETKYHLGKEAEAIALLDQVRERAGLPSYAASMLNNDYRTKYPTLKLAILHERRVELAFENQRWFDLIRNYNPQELVTYFKTKNQADYGNAKISNITTKDRYYPIPFDEYKLDPQRMYQNPGY</sequence>
<evidence type="ECO:0000256" key="4">
    <source>
        <dbReference type="ARBA" id="ARBA00023136"/>
    </source>
</evidence>
<evidence type="ECO:0000313" key="10">
    <source>
        <dbReference type="Proteomes" id="UP001500167"/>
    </source>
</evidence>
<accession>A0ABP7ZZV9</accession>
<evidence type="ECO:0000259" key="7">
    <source>
        <dbReference type="Pfam" id="PF07980"/>
    </source>
</evidence>
<feature type="domain" description="RagB/SusD" evidence="7">
    <location>
        <begin position="357"/>
        <end position="515"/>
    </location>
</feature>
<evidence type="ECO:0000256" key="5">
    <source>
        <dbReference type="ARBA" id="ARBA00023237"/>
    </source>
</evidence>
<feature type="domain" description="SusD-like N-terminal" evidence="8">
    <location>
        <begin position="29"/>
        <end position="234"/>
    </location>
</feature>
<protein>
    <submittedName>
        <fullName evidence="9">RagB/SusD family nutrient uptake outer membrane protein</fullName>
    </submittedName>
</protein>
<evidence type="ECO:0000256" key="2">
    <source>
        <dbReference type="ARBA" id="ARBA00006275"/>
    </source>
</evidence>
<dbReference type="CDD" id="cd08977">
    <property type="entry name" value="SusD"/>
    <property type="match status" value="1"/>
</dbReference>
<dbReference type="Pfam" id="PF07980">
    <property type="entry name" value="SusD_RagB"/>
    <property type="match status" value="1"/>
</dbReference>
<dbReference type="Proteomes" id="UP001500167">
    <property type="component" value="Unassembled WGS sequence"/>
</dbReference>
<comment type="caution">
    <text evidence="9">The sequence shown here is derived from an EMBL/GenBank/DDBJ whole genome shotgun (WGS) entry which is preliminary data.</text>
</comment>
<keyword evidence="4" id="KW-0472">Membrane</keyword>
<organism evidence="9 10">
    <name type="scientific">Sphingobacterium ginsenosidimutans</name>
    <dbReference type="NCBI Taxonomy" id="687845"/>
    <lineage>
        <taxon>Bacteria</taxon>
        <taxon>Pseudomonadati</taxon>
        <taxon>Bacteroidota</taxon>
        <taxon>Sphingobacteriia</taxon>
        <taxon>Sphingobacteriales</taxon>
        <taxon>Sphingobacteriaceae</taxon>
        <taxon>Sphingobacterium</taxon>
    </lineage>
</organism>
<dbReference type="EMBL" id="BAAAZK010000005">
    <property type="protein sequence ID" value="GAA4174348.1"/>
    <property type="molecule type" value="Genomic_DNA"/>
</dbReference>
<dbReference type="InterPro" id="IPR011990">
    <property type="entry name" value="TPR-like_helical_dom_sf"/>
</dbReference>
<feature type="region of interest" description="Disordered" evidence="6">
    <location>
        <begin position="70"/>
        <end position="92"/>
    </location>
</feature>
<dbReference type="Gene3D" id="1.25.40.390">
    <property type="match status" value="1"/>
</dbReference>
<dbReference type="Pfam" id="PF14322">
    <property type="entry name" value="SusD-like_3"/>
    <property type="match status" value="1"/>
</dbReference>
<reference evidence="10" key="1">
    <citation type="journal article" date="2019" name="Int. J. Syst. Evol. Microbiol.">
        <title>The Global Catalogue of Microorganisms (GCM) 10K type strain sequencing project: providing services to taxonomists for standard genome sequencing and annotation.</title>
        <authorList>
            <consortium name="The Broad Institute Genomics Platform"/>
            <consortium name="The Broad Institute Genome Sequencing Center for Infectious Disease"/>
            <person name="Wu L."/>
            <person name="Ma J."/>
        </authorList>
    </citation>
    <scope>NUCLEOTIDE SEQUENCE [LARGE SCALE GENOMIC DNA]</scope>
    <source>
        <strain evidence="10">JCM 16722</strain>
    </source>
</reference>
<comment type="subcellular location">
    <subcellularLocation>
        <location evidence="1">Cell outer membrane</location>
    </subcellularLocation>
</comment>
<name>A0ABP7ZZV9_9SPHI</name>
<dbReference type="PROSITE" id="PS51257">
    <property type="entry name" value="PROKAR_LIPOPROTEIN"/>
    <property type="match status" value="1"/>
</dbReference>
<evidence type="ECO:0000313" key="9">
    <source>
        <dbReference type="EMBL" id="GAA4174348.1"/>
    </source>
</evidence>
<keyword evidence="5" id="KW-0998">Cell outer membrane</keyword>
<dbReference type="SUPFAM" id="SSF48452">
    <property type="entry name" value="TPR-like"/>
    <property type="match status" value="1"/>
</dbReference>
<dbReference type="InterPro" id="IPR012944">
    <property type="entry name" value="SusD_RagB_dom"/>
</dbReference>
<evidence type="ECO:0000256" key="1">
    <source>
        <dbReference type="ARBA" id="ARBA00004442"/>
    </source>
</evidence>
<evidence type="ECO:0000256" key="6">
    <source>
        <dbReference type="SAM" id="MobiDB-lite"/>
    </source>
</evidence>
<dbReference type="InterPro" id="IPR033985">
    <property type="entry name" value="SusD-like_N"/>
</dbReference>